<dbReference type="FunFam" id="3.40.50.720:FF:000015">
    <property type="entry name" value="Ubiquitin-activating enzyme E1 1"/>
    <property type="match status" value="1"/>
</dbReference>
<feature type="compositionally biased region" description="Polar residues" evidence="19">
    <location>
        <begin position="61"/>
        <end position="79"/>
    </location>
</feature>
<dbReference type="EC" id="3.6.1.1" evidence="6"/>
<dbReference type="Pfam" id="PF10585">
    <property type="entry name" value="UBA_E1_SCCH"/>
    <property type="match status" value="1"/>
</dbReference>
<evidence type="ECO:0000256" key="5">
    <source>
        <dbReference type="ARBA" id="ARBA00006220"/>
    </source>
</evidence>
<feature type="compositionally biased region" description="Polar residues" evidence="19">
    <location>
        <begin position="414"/>
        <end position="431"/>
    </location>
</feature>
<keyword evidence="12" id="KW-0378">Hydrolase</keyword>
<dbReference type="FunFam" id="3.10.290.60:FF:000001">
    <property type="entry name" value="Ubiquitin-activating enzyme E1 2"/>
    <property type="match status" value="1"/>
</dbReference>
<feature type="domain" description="Ubiquitin-activating enzyme E1 C-terminal" evidence="20">
    <location>
        <begin position="1390"/>
        <end position="1516"/>
    </location>
</feature>
<evidence type="ECO:0000256" key="6">
    <source>
        <dbReference type="ARBA" id="ARBA00012146"/>
    </source>
</evidence>
<dbReference type="InterPro" id="IPR038252">
    <property type="entry name" value="UBA_E1_C_sf"/>
</dbReference>
<evidence type="ECO:0000256" key="11">
    <source>
        <dbReference type="ARBA" id="ARBA00022786"/>
    </source>
</evidence>
<dbReference type="EMBL" id="CP092623">
    <property type="protein sequence ID" value="UMM29178.1"/>
    <property type="molecule type" value="Genomic_DNA"/>
</dbReference>
<dbReference type="InterPro" id="IPR018075">
    <property type="entry name" value="UBQ-activ_enz_E1"/>
</dbReference>
<comment type="similarity">
    <text evidence="4 18">Belongs to the ubiquitin-activating E1 family.</text>
</comment>
<keyword evidence="8 18" id="KW-0436">Ligase</keyword>
<dbReference type="EC" id="6.2.1.45" evidence="7"/>
<dbReference type="PANTHER" id="PTHR10953:SF4">
    <property type="entry name" value="UBIQUITIN-ACTIVATING ENZYME E1 C-TERMINAL DOMAIN-CONTAINING PROTEIN"/>
    <property type="match status" value="1"/>
</dbReference>
<keyword evidence="22" id="KW-1185">Reference proteome</keyword>
<dbReference type="InterPro" id="IPR019572">
    <property type="entry name" value="UBA_E1_SCCH"/>
</dbReference>
<evidence type="ECO:0000256" key="3">
    <source>
        <dbReference type="ARBA" id="ARBA00004906"/>
    </source>
</evidence>
<evidence type="ECO:0000256" key="19">
    <source>
        <dbReference type="SAM" id="MobiDB-lite"/>
    </source>
</evidence>
<protein>
    <recommendedName>
        <fullName evidence="15">Pyrophosphate phospho-hydrolase</fullName>
        <ecNumber evidence="6">3.6.1.1</ecNumber>
        <ecNumber evidence="7">6.2.1.45</ecNumber>
    </recommendedName>
</protein>
<dbReference type="InterPro" id="IPR035985">
    <property type="entry name" value="Ubiquitin-activating_enz"/>
</dbReference>
<keyword evidence="11 18" id="KW-0833">Ubl conjugation pathway</keyword>
<evidence type="ECO:0000259" key="20">
    <source>
        <dbReference type="SMART" id="SM00985"/>
    </source>
</evidence>
<dbReference type="GO" id="GO:0006796">
    <property type="term" value="P:phosphate-containing compound metabolic process"/>
    <property type="evidence" value="ECO:0007669"/>
    <property type="project" value="InterPro"/>
</dbReference>
<dbReference type="GO" id="GO:0004427">
    <property type="term" value="F:inorganic diphosphate phosphatase activity"/>
    <property type="evidence" value="ECO:0007669"/>
    <property type="project" value="UniProtKB-EC"/>
</dbReference>
<dbReference type="SMART" id="SM00985">
    <property type="entry name" value="UBA_e1_C"/>
    <property type="match status" value="1"/>
</dbReference>
<dbReference type="InterPro" id="IPR008162">
    <property type="entry name" value="Pyrophosphatase"/>
</dbReference>
<dbReference type="GO" id="GO:0004839">
    <property type="term" value="F:ubiquitin activating enzyme activity"/>
    <property type="evidence" value="ECO:0007669"/>
    <property type="project" value="UniProtKB-EC"/>
</dbReference>
<dbReference type="PRINTS" id="PR01849">
    <property type="entry name" value="UBIQUITINACT"/>
</dbReference>
<dbReference type="GO" id="GO:0005737">
    <property type="term" value="C:cytoplasm"/>
    <property type="evidence" value="ECO:0007669"/>
    <property type="project" value="InterPro"/>
</dbReference>
<evidence type="ECO:0000256" key="17">
    <source>
        <dbReference type="PROSITE-ProRule" id="PRU10132"/>
    </source>
</evidence>
<proteinExistence type="inferred from homology"/>
<reference evidence="21 22" key="1">
    <citation type="submission" date="2022-04" db="EMBL/GenBank/DDBJ databases">
        <title>Chromosome-level reference genomes for two strains of Caenorhabditis briggsae: an improved platform for comparative genomics.</title>
        <authorList>
            <person name="Stevens L."/>
            <person name="Andersen E."/>
        </authorList>
    </citation>
    <scope>NUCLEOTIDE SEQUENCE [LARGE SCALE GENOMIC DNA]</scope>
    <source>
        <strain evidence="21">VX34</strain>
        <tissue evidence="21">Whole-organism</tissue>
    </source>
</reference>
<dbReference type="Gene3D" id="3.40.50.720">
    <property type="entry name" value="NAD(P)-binding Rossmann-like Domain"/>
    <property type="match status" value="1"/>
</dbReference>
<evidence type="ECO:0000256" key="15">
    <source>
        <dbReference type="ARBA" id="ARBA00032535"/>
    </source>
</evidence>
<keyword evidence="10 18" id="KW-0547">Nucleotide-binding</keyword>
<evidence type="ECO:0000256" key="14">
    <source>
        <dbReference type="ARBA" id="ARBA00022842"/>
    </source>
</evidence>
<dbReference type="PROSITE" id="PS00387">
    <property type="entry name" value="PPASE"/>
    <property type="match status" value="1"/>
</dbReference>
<dbReference type="InterPro" id="IPR033127">
    <property type="entry name" value="UBQ-activ_enz_E1_Cys_AS"/>
</dbReference>
<dbReference type="Pfam" id="PF00719">
    <property type="entry name" value="Pyrophosphatase"/>
    <property type="match status" value="1"/>
</dbReference>
<evidence type="ECO:0000313" key="22">
    <source>
        <dbReference type="Proteomes" id="UP000829354"/>
    </source>
</evidence>
<evidence type="ECO:0000256" key="10">
    <source>
        <dbReference type="ARBA" id="ARBA00022741"/>
    </source>
</evidence>
<comment type="catalytic activity">
    <reaction evidence="1">
        <text>ATP + ubiquitin + [E1 ubiquitin-activating enzyme]-L-cysteine = AMP + diphosphate + S-ubiquitinyl-[E1 ubiquitin-activating enzyme]-L-cysteine.</text>
        <dbReference type="EC" id="6.2.1.45"/>
    </reaction>
</comment>
<evidence type="ECO:0000256" key="8">
    <source>
        <dbReference type="ARBA" id="ARBA00022598"/>
    </source>
</evidence>
<dbReference type="Gene3D" id="3.50.50.80">
    <property type="entry name" value="Ubiquitin-activating enzyme E1, inactive adenylation domain, subdomain 1"/>
    <property type="match status" value="1"/>
</dbReference>
<evidence type="ECO:0000256" key="18">
    <source>
        <dbReference type="RuleBase" id="RU000519"/>
    </source>
</evidence>
<dbReference type="InterPro" id="IPR036649">
    <property type="entry name" value="Pyrophosphatase_sf"/>
</dbReference>
<evidence type="ECO:0000256" key="12">
    <source>
        <dbReference type="ARBA" id="ARBA00022801"/>
    </source>
</evidence>
<dbReference type="InterPro" id="IPR018965">
    <property type="entry name" value="Ub-activating_enz_E1_C"/>
</dbReference>
<comment type="catalytic activity">
    <reaction evidence="16">
        <text>diphosphate + H2O = 2 phosphate + H(+)</text>
        <dbReference type="Rhea" id="RHEA:24576"/>
        <dbReference type="ChEBI" id="CHEBI:15377"/>
        <dbReference type="ChEBI" id="CHEBI:15378"/>
        <dbReference type="ChEBI" id="CHEBI:33019"/>
        <dbReference type="ChEBI" id="CHEBI:43474"/>
        <dbReference type="EC" id="3.6.1.1"/>
    </reaction>
</comment>
<dbReference type="Gene3D" id="3.40.50.12550">
    <property type="entry name" value="Ubiquitin-activating enzyme E1, inactive adenylation domain, subdomain 2"/>
    <property type="match status" value="1"/>
</dbReference>
<keyword evidence="14" id="KW-0460">Magnesium</keyword>
<evidence type="ECO:0000256" key="16">
    <source>
        <dbReference type="ARBA" id="ARBA00047820"/>
    </source>
</evidence>
<evidence type="ECO:0000313" key="21">
    <source>
        <dbReference type="EMBL" id="UMM29178.1"/>
    </source>
</evidence>
<feature type="compositionally biased region" description="Polar residues" evidence="19">
    <location>
        <begin position="454"/>
        <end position="486"/>
    </location>
</feature>
<accession>A0AAE9JFU6</accession>
<feature type="region of interest" description="Disordered" evidence="19">
    <location>
        <begin position="61"/>
        <end position="105"/>
    </location>
</feature>
<organism evidence="21 22">
    <name type="scientific">Caenorhabditis briggsae</name>
    <dbReference type="NCBI Taxonomy" id="6238"/>
    <lineage>
        <taxon>Eukaryota</taxon>
        <taxon>Metazoa</taxon>
        <taxon>Ecdysozoa</taxon>
        <taxon>Nematoda</taxon>
        <taxon>Chromadorea</taxon>
        <taxon>Rhabditida</taxon>
        <taxon>Rhabditina</taxon>
        <taxon>Rhabditomorpha</taxon>
        <taxon>Rhabditoidea</taxon>
        <taxon>Rhabditidae</taxon>
        <taxon>Peloderinae</taxon>
        <taxon>Caenorhabditis</taxon>
    </lineage>
</organism>
<gene>
    <name evidence="21" type="ORF">L5515_011670</name>
</gene>
<dbReference type="Gene3D" id="2.40.30.180">
    <property type="entry name" value="Ubiquitin-activating enzyme E1, FCCH domain"/>
    <property type="match status" value="1"/>
</dbReference>
<dbReference type="CDD" id="cd01490">
    <property type="entry name" value="Ube1_repeat2"/>
    <property type="match status" value="1"/>
</dbReference>
<dbReference type="FunFam" id="3.90.80.10:FF:000009">
    <property type="entry name" value="Inorganic pyrophosphatase"/>
    <property type="match status" value="1"/>
</dbReference>
<dbReference type="InterPro" id="IPR042063">
    <property type="entry name" value="Ubi_acti_E1_SCCH"/>
</dbReference>
<dbReference type="InterPro" id="IPR000011">
    <property type="entry name" value="UBQ/SUMO-activ_enz_E1-like"/>
</dbReference>
<dbReference type="InterPro" id="IPR000594">
    <property type="entry name" value="ThiF_NAD_FAD-bd"/>
</dbReference>
<dbReference type="Gene3D" id="3.90.80.10">
    <property type="entry name" value="Inorganic pyrophosphatase"/>
    <property type="match status" value="1"/>
</dbReference>
<evidence type="ECO:0000256" key="1">
    <source>
        <dbReference type="ARBA" id="ARBA00000488"/>
    </source>
</evidence>
<dbReference type="Pfam" id="PF09358">
    <property type="entry name" value="E1_UFD"/>
    <property type="match status" value="1"/>
</dbReference>
<dbReference type="PANTHER" id="PTHR10953">
    <property type="entry name" value="UBIQUITIN-ACTIVATING ENZYME E1"/>
    <property type="match status" value="1"/>
</dbReference>
<dbReference type="InterPro" id="IPR042302">
    <property type="entry name" value="E1_FCCH_sf"/>
</dbReference>
<evidence type="ECO:0000256" key="2">
    <source>
        <dbReference type="ARBA" id="ARBA00001946"/>
    </source>
</evidence>
<dbReference type="GO" id="GO:0005524">
    <property type="term" value="F:ATP binding"/>
    <property type="evidence" value="ECO:0007669"/>
    <property type="project" value="UniProtKB-KW"/>
</dbReference>
<dbReference type="SUPFAM" id="SSF50324">
    <property type="entry name" value="Inorganic pyrophosphatase"/>
    <property type="match status" value="1"/>
</dbReference>
<sequence>MGCAASQENAIATVSSSSNTTTTSITANSQKWATPRAIQASHPINSNLTQVAAIHTSSMDSGSETVQFSSPRGSLTTAFSSSSSGAQRKMSANSERSLHTRPLADTAVIHKTQSSKMSTGAGDSPVYQAVERGSLYSLDYRVFIKGPQGIVSPWHDIPLFADKEKSVYNMIVEIPRWTNAKMEMATKEPFSPIKQDEKKGVARFVHNIFPHKGYIWNYGALPQTWEDPNHVVPDTGAKGDNDPIDVIEIGSKVAGRGAVLQVKVLGTLALIDEGETDWKLVAIDVNDENADKLNDINDVEKIYPGLLAASVEWFRNYKIPAGKPANEFAFNGEFKNREYAEKVIAETNEFWKALMKEASPALNTVSRVPEAVHQATDDSAAAAIAATPEHGPSVALPGDVDNDSNLAALMTTILEQPSPNSASTKASISKQRQGDNDYPPAKRSKGGEEDETVKNGNGQSVDSSKQQTLSGHDQSGKVTVKSTDNGGQDEKMDTSNNAGGNGGNADELLDKNLYSRQIYTLGESAMVNLRTASVLISGLGSVGVEIAKNLVLGGVRHVTIHDTKLAKWTDLSAQYYLREADVGHNRATACYERLAELNDSVNVEVSTADLTEDFVKNFDLVVLTDATRTQQLQVSSWTRSHNRRILIADARGVFSYIFNDFGDNFRIDDTTGEQVREFFIEHIDRTTGEVTTLENLFHGLEDGDHVTFSEVKGLDGINGCEPIKITVKNASKFNIGEFAASFPDYIEGGRCRQVKVPISVTHTPFKKSLEEPEFGIWDYAKFEYPAHLHALWTALYAFEEKNGRSPAPHSTEDVALLKSFIPAGTEEIPEKLIELFSYSAAGNLVTVSSVVGGIAAQEAMKGVTHHMTPLKQWLHLDHVEALPGDWTSFDNTKLSETDCQPRQSRYDGQAAVFGWPYQECLFHQRWFVVGAGAIGCELLKNLAMMGVACGEGGLIKITDMDQIEISNLNRQFLFRRKDVGGKKSECAARAVTSFNSDVRIEALAERVGVDTEHIFNDDFFGELNGVANALDNVDARRYMDRRCVYYRLPLLESGTMGTKGNTQVVYPYLTESYSSSSDPPEKEIPVCTLKNFPNEIQHTIQWAREQFETFFAQPGEMANKFLSDERAFNDHINKLISGQQIDILQKVKDALIDGRPSSAEECIHWARNQFQELYHNAIAQMLHSFPPDQLTDSGAKFWSGAKRCPHVLNFDPSKEEHFNFVYAASILRAEMYGVKPILDREEVIRIALSINPEPFEPRSGVKIAVTDAEAKEQNERGGSSGLGLDDDTAIESLKLKLATLNVQATNKLNCLDFEKDDDSNHHMEFITAASNLRAENYDILPADRMKTKQIAGKIIPAIATTTAAVAGLVCVELYKVVDANGVPKTPVERFKNTFLNLSMPFFSSAEPILAPKKKYMDKEFTLWDRIDIQGPLTLKEFIDEVQKQTGGCEMSMLSAGQCLLFSFFMNGAKKEERLKTEVKAVYEELLKKKLHESVRAIVLEPMMTDPNDEDVEVPYIRYAF</sequence>
<feature type="active site" description="Glycyl thioester intermediate" evidence="17">
    <location>
        <position position="1087"/>
    </location>
</feature>
<evidence type="ECO:0000256" key="4">
    <source>
        <dbReference type="ARBA" id="ARBA00005673"/>
    </source>
</evidence>
<dbReference type="Gene3D" id="1.10.10.2660">
    <property type="entry name" value="Ubiquitin-activating enzyme E1, SCCH domain"/>
    <property type="match status" value="1"/>
</dbReference>
<evidence type="ECO:0000256" key="7">
    <source>
        <dbReference type="ARBA" id="ARBA00012990"/>
    </source>
</evidence>
<dbReference type="Gene3D" id="3.10.290.60">
    <property type="entry name" value="Ubiquitin-activating enzyme E1, UFD domain"/>
    <property type="match status" value="1"/>
</dbReference>
<dbReference type="Pfam" id="PF00899">
    <property type="entry name" value="ThiF"/>
    <property type="match status" value="2"/>
</dbReference>
<dbReference type="InterPro" id="IPR042449">
    <property type="entry name" value="Ub-E1_IAD_1"/>
</dbReference>
<dbReference type="SUPFAM" id="SSF69572">
    <property type="entry name" value="Activating enzymes of the ubiquitin-like proteins"/>
    <property type="match status" value="2"/>
</dbReference>
<dbReference type="Proteomes" id="UP000829354">
    <property type="component" value="Chromosome IV"/>
</dbReference>
<feature type="region of interest" description="Disordered" evidence="19">
    <location>
        <begin position="1"/>
        <end position="22"/>
    </location>
</feature>
<dbReference type="CDD" id="cd00412">
    <property type="entry name" value="pyrophosphatase"/>
    <property type="match status" value="1"/>
</dbReference>
<comment type="similarity">
    <text evidence="5">Belongs to the PPase family.</text>
</comment>
<dbReference type="InterPro" id="IPR045886">
    <property type="entry name" value="ThiF/MoeB/HesA"/>
</dbReference>
<dbReference type="CDD" id="cd01491">
    <property type="entry name" value="Ube1_repeat1"/>
    <property type="match status" value="1"/>
</dbReference>
<dbReference type="NCBIfam" id="TIGR01408">
    <property type="entry name" value="Ube1"/>
    <property type="match status" value="1"/>
</dbReference>
<comment type="cofactor">
    <cofactor evidence="2">
        <name>Mg(2+)</name>
        <dbReference type="ChEBI" id="CHEBI:18420"/>
    </cofactor>
</comment>
<comment type="pathway">
    <text evidence="3">Protein modification; protein ubiquitination.</text>
</comment>
<keyword evidence="13 18" id="KW-0067">ATP-binding</keyword>
<keyword evidence="9" id="KW-0479">Metal-binding</keyword>
<dbReference type="PROSITE" id="PS00865">
    <property type="entry name" value="UBIQUITIN_ACTIVAT_2"/>
    <property type="match status" value="1"/>
</dbReference>
<name>A0AAE9JFU6_CAEBR</name>
<dbReference type="GO" id="GO:0000287">
    <property type="term" value="F:magnesium ion binding"/>
    <property type="evidence" value="ECO:0007669"/>
    <property type="project" value="InterPro"/>
</dbReference>
<dbReference type="FunFam" id="3.50.50.80:FF:000001">
    <property type="entry name" value="ubiquitin-like modifier-activating enzyme 1"/>
    <property type="match status" value="1"/>
</dbReference>
<feature type="compositionally biased region" description="Low complexity" evidence="19">
    <location>
        <begin position="9"/>
        <end position="22"/>
    </location>
</feature>
<evidence type="ECO:0000256" key="9">
    <source>
        <dbReference type="ARBA" id="ARBA00022723"/>
    </source>
</evidence>
<evidence type="ECO:0000256" key="13">
    <source>
        <dbReference type="ARBA" id="ARBA00022840"/>
    </source>
</evidence>
<feature type="region of interest" description="Disordered" evidence="19">
    <location>
        <begin position="414"/>
        <end position="504"/>
    </location>
</feature>